<feature type="signal peptide" evidence="1">
    <location>
        <begin position="1"/>
        <end position="21"/>
    </location>
</feature>
<comment type="caution">
    <text evidence="2">The sequence shown here is derived from an EMBL/GenBank/DDBJ whole genome shotgun (WGS) entry which is preliminary data.</text>
</comment>
<dbReference type="RefSeq" id="WP_105062233.1">
    <property type="nucleotide sequence ID" value="NZ_MSCJ01000003.1"/>
</dbReference>
<dbReference type="OrthoDB" id="5688063at2"/>
<proteinExistence type="predicted"/>
<dbReference type="Pfam" id="PF07273">
    <property type="entry name" value="DUF1439"/>
    <property type="match status" value="1"/>
</dbReference>
<dbReference type="AlphaFoldDB" id="A0A2S7VJU6"/>
<keyword evidence="1" id="KW-0732">Signal</keyword>
<gene>
    <name evidence="2" type="ORF">BTO08_19515</name>
</gene>
<evidence type="ECO:0000313" key="3">
    <source>
        <dbReference type="Proteomes" id="UP000238730"/>
    </source>
</evidence>
<dbReference type="Gene3D" id="3.15.10.40">
    <property type="entry name" value="Uncharacterised protein PF07273, DUF1439"/>
    <property type="match status" value="1"/>
</dbReference>
<dbReference type="InterPro" id="IPR010835">
    <property type="entry name" value="DUF1439"/>
</dbReference>
<dbReference type="EMBL" id="MSCJ01000003">
    <property type="protein sequence ID" value="PQJ62423.1"/>
    <property type="molecule type" value="Genomic_DNA"/>
</dbReference>
<dbReference type="Proteomes" id="UP000238730">
    <property type="component" value="Unassembled WGS sequence"/>
</dbReference>
<evidence type="ECO:0008006" key="4">
    <source>
        <dbReference type="Google" id="ProtNLM"/>
    </source>
</evidence>
<name>A0A2S7VJU6_PHOAN</name>
<organism evidence="2 3">
    <name type="scientific">Photobacterium angustum</name>
    <dbReference type="NCBI Taxonomy" id="661"/>
    <lineage>
        <taxon>Bacteria</taxon>
        <taxon>Pseudomonadati</taxon>
        <taxon>Pseudomonadota</taxon>
        <taxon>Gammaproteobacteria</taxon>
        <taxon>Vibrionales</taxon>
        <taxon>Vibrionaceae</taxon>
        <taxon>Photobacterium</taxon>
    </lineage>
</organism>
<accession>A0A2S7VJU6</accession>
<feature type="chain" id="PRO_5015404331" description="DUF1439 domain-containing protein" evidence="1">
    <location>
        <begin position="22"/>
        <end position="181"/>
    </location>
</feature>
<protein>
    <recommendedName>
        <fullName evidence="4">DUF1439 domain-containing protein</fullName>
    </recommendedName>
</protein>
<dbReference type="PROSITE" id="PS51257">
    <property type="entry name" value="PROKAR_LIPOPROTEIN"/>
    <property type="match status" value="1"/>
</dbReference>
<sequence>MRLKALIIVSSAFFFTGCSSYGVTESEMQNYINKETNVERSVGIQGIAYATGKFEKVKVGIGRVADNRVSVDTTASAQLELAGQPPQDIVVKANFSAIPYYNQDEGAIYLRGLNIESLAIKPEKFNNMLTKPVITPFVSLIGQVLSTKPVYKLDENEMKQALLKSTKPELIIKNHQLVLDW</sequence>
<evidence type="ECO:0000256" key="1">
    <source>
        <dbReference type="SAM" id="SignalP"/>
    </source>
</evidence>
<evidence type="ECO:0000313" key="2">
    <source>
        <dbReference type="EMBL" id="PQJ62423.1"/>
    </source>
</evidence>
<reference evidence="2 3" key="1">
    <citation type="submission" date="2016-12" db="EMBL/GenBank/DDBJ databases">
        <title>Diversity of luminous bacteria.</title>
        <authorList>
            <person name="Yoshizawa S."/>
            <person name="Kogure K."/>
        </authorList>
    </citation>
    <scope>NUCLEOTIDE SEQUENCE [LARGE SCALE GENOMIC DNA]</scope>
    <source>
        <strain evidence="2 3">LC1-200</strain>
    </source>
</reference>